<evidence type="ECO:0000256" key="1">
    <source>
        <dbReference type="SAM" id="MobiDB-lite"/>
    </source>
</evidence>
<feature type="region of interest" description="Disordered" evidence="1">
    <location>
        <begin position="36"/>
        <end position="69"/>
    </location>
</feature>
<reference evidence="2" key="1">
    <citation type="submission" date="2020-05" db="EMBL/GenBank/DDBJ databases">
        <title>WGS assembly of Panicum virgatum.</title>
        <authorList>
            <person name="Lovell J.T."/>
            <person name="Jenkins J."/>
            <person name="Shu S."/>
            <person name="Juenger T.E."/>
            <person name="Schmutz J."/>
        </authorList>
    </citation>
    <scope>NUCLEOTIDE SEQUENCE</scope>
    <source>
        <strain evidence="2">AP13</strain>
    </source>
</reference>
<dbReference type="AlphaFoldDB" id="A0A8T0WJW1"/>
<accession>A0A8T0WJW1</accession>
<proteinExistence type="predicted"/>
<keyword evidence="3" id="KW-1185">Reference proteome</keyword>
<feature type="region of interest" description="Disordered" evidence="1">
    <location>
        <begin position="1"/>
        <end position="20"/>
    </location>
</feature>
<sequence length="204" mass="23546">MSFAHRCMRSQDSHDSKNDLHHPIMNLRLAFTPPRITVPPLLRPRRPAPPGRHRGPRASDLRRRRRSTRSRRRHRSCLMVCWAPQHHLHLWAVAAMLACCASARNRRGRQRRWWKGDWTSAFHPHGQQCITESWLNVSRTTAPGRARYGRRSNHPFNLRLLEACSLLVLPATAGPPTTTSFFDCGSVWLVRRPPTPATRAARSR</sequence>
<feature type="compositionally biased region" description="Basic residues" evidence="1">
    <location>
        <begin position="43"/>
        <end position="69"/>
    </location>
</feature>
<comment type="caution">
    <text evidence="2">The sequence shown here is derived from an EMBL/GenBank/DDBJ whole genome shotgun (WGS) entry which is preliminary data.</text>
</comment>
<evidence type="ECO:0000313" key="2">
    <source>
        <dbReference type="EMBL" id="KAG2646347.1"/>
    </source>
</evidence>
<gene>
    <name evidence="2" type="ORF">PVAP13_2KG492200</name>
</gene>
<protein>
    <submittedName>
        <fullName evidence="2">Uncharacterized protein</fullName>
    </submittedName>
</protein>
<organism evidence="2 3">
    <name type="scientific">Panicum virgatum</name>
    <name type="common">Blackwell switchgrass</name>
    <dbReference type="NCBI Taxonomy" id="38727"/>
    <lineage>
        <taxon>Eukaryota</taxon>
        <taxon>Viridiplantae</taxon>
        <taxon>Streptophyta</taxon>
        <taxon>Embryophyta</taxon>
        <taxon>Tracheophyta</taxon>
        <taxon>Spermatophyta</taxon>
        <taxon>Magnoliopsida</taxon>
        <taxon>Liliopsida</taxon>
        <taxon>Poales</taxon>
        <taxon>Poaceae</taxon>
        <taxon>PACMAD clade</taxon>
        <taxon>Panicoideae</taxon>
        <taxon>Panicodae</taxon>
        <taxon>Paniceae</taxon>
        <taxon>Panicinae</taxon>
        <taxon>Panicum</taxon>
        <taxon>Panicum sect. Hiantes</taxon>
    </lineage>
</organism>
<name>A0A8T0WJW1_PANVG</name>
<dbReference type="Proteomes" id="UP000823388">
    <property type="component" value="Chromosome 2K"/>
</dbReference>
<feature type="compositionally biased region" description="Basic and acidic residues" evidence="1">
    <location>
        <begin position="9"/>
        <end position="20"/>
    </location>
</feature>
<dbReference type="EMBL" id="CM029039">
    <property type="protein sequence ID" value="KAG2646347.1"/>
    <property type="molecule type" value="Genomic_DNA"/>
</dbReference>
<evidence type="ECO:0000313" key="3">
    <source>
        <dbReference type="Proteomes" id="UP000823388"/>
    </source>
</evidence>